<accession>A0A0E9WEM7</accession>
<reference evidence="1" key="1">
    <citation type="submission" date="2014-11" db="EMBL/GenBank/DDBJ databases">
        <authorList>
            <person name="Amaro Gonzalez C."/>
        </authorList>
    </citation>
    <scope>NUCLEOTIDE SEQUENCE</scope>
</reference>
<protein>
    <submittedName>
        <fullName evidence="1">Uncharacterized protein</fullName>
    </submittedName>
</protein>
<proteinExistence type="predicted"/>
<evidence type="ECO:0000313" key="1">
    <source>
        <dbReference type="EMBL" id="JAH88741.1"/>
    </source>
</evidence>
<dbReference type="AlphaFoldDB" id="A0A0E9WEM7"/>
<name>A0A0E9WEM7_ANGAN</name>
<organism evidence="1">
    <name type="scientific">Anguilla anguilla</name>
    <name type="common">European freshwater eel</name>
    <name type="synonym">Muraena anguilla</name>
    <dbReference type="NCBI Taxonomy" id="7936"/>
    <lineage>
        <taxon>Eukaryota</taxon>
        <taxon>Metazoa</taxon>
        <taxon>Chordata</taxon>
        <taxon>Craniata</taxon>
        <taxon>Vertebrata</taxon>
        <taxon>Euteleostomi</taxon>
        <taxon>Actinopterygii</taxon>
        <taxon>Neopterygii</taxon>
        <taxon>Teleostei</taxon>
        <taxon>Anguilliformes</taxon>
        <taxon>Anguillidae</taxon>
        <taxon>Anguilla</taxon>
    </lineage>
</organism>
<sequence length="38" mass="4242">MKKVNAVVFTELPFWLKQTQNACLLIRPTGTHIIGTTA</sequence>
<reference evidence="1" key="2">
    <citation type="journal article" date="2015" name="Fish Shellfish Immunol.">
        <title>Early steps in the European eel (Anguilla anguilla)-Vibrio vulnificus interaction in the gills: Role of the RtxA13 toxin.</title>
        <authorList>
            <person name="Callol A."/>
            <person name="Pajuelo D."/>
            <person name="Ebbesson L."/>
            <person name="Teles M."/>
            <person name="MacKenzie S."/>
            <person name="Amaro C."/>
        </authorList>
    </citation>
    <scope>NUCLEOTIDE SEQUENCE</scope>
</reference>
<dbReference type="EMBL" id="GBXM01019836">
    <property type="protein sequence ID" value="JAH88741.1"/>
    <property type="molecule type" value="Transcribed_RNA"/>
</dbReference>